<dbReference type="PROSITE" id="PS50297">
    <property type="entry name" value="ANK_REP_REGION"/>
    <property type="match status" value="1"/>
</dbReference>
<evidence type="ECO:0000256" key="3">
    <source>
        <dbReference type="PROSITE-ProRule" id="PRU00023"/>
    </source>
</evidence>
<dbReference type="EMBL" id="QCYY01000860">
    <property type="protein sequence ID" value="ROT82210.1"/>
    <property type="molecule type" value="Genomic_DNA"/>
</dbReference>
<reference evidence="4 5" key="1">
    <citation type="submission" date="2018-04" db="EMBL/GenBank/DDBJ databases">
        <authorList>
            <person name="Zhang X."/>
            <person name="Yuan J."/>
            <person name="Li F."/>
            <person name="Xiang J."/>
        </authorList>
    </citation>
    <scope>NUCLEOTIDE SEQUENCE [LARGE SCALE GENOMIC DNA]</scope>
    <source>
        <tissue evidence="4">Muscle</tissue>
    </source>
</reference>
<dbReference type="OrthoDB" id="6379858at2759"/>
<dbReference type="PROSITE" id="PS50088">
    <property type="entry name" value="ANK_REPEAT"/>
    <property type="match status" value="1"/>
</dbReference>
<name>A0A3R7PTI2_PENVA</name>
<dbReference type="Proteomes" id="UP000283509">
    <property type="component" value="Unassembled WGS sequence"/>
</dbReference>
<sequence length="845" mass="95176">MRGTKGYNSTSPTQPSLLLAAVIEDNIPRVRALLSDRDNIDSALVEAHLLRRTNVIPILKEESQLKENDVIKKVLKEYRQREEELMVAAKSGSYRLGVDALLRRNELPATLRDAEGRTILHHAASARDTKGAPLWTADNIRSFLANHTCFVNAVDYQGRTCLHLLAQDAAMSSHEITWDGLHVTVSKAWLRMAKLLVLHGCRPGPDSSGEFPHESAKRNGLLKLATYLEQAYQHSVRVKSKDASLFQELVTAVRGNSVKEIRNLLLRETHLLPLDARHDPLTEAVRRGHLEAATMLLSAGAPLCGRPLVSITPLEAAHGKADLPGLLPAILRKEYVNKLKHEANIIKGGGRETHLRDNVEKLAAELDDVGPKATWVFLKDYEDRKDRSKMARELLCAAAGLGLPLTCQMFGLEDVHLHPLPREANPVSSALKANKQETLYVLFRDLHMSLSLGSDSRLPQEFLDEVLGNEIKNFEKHCKRIKAFAGKSGASLKEELDRALEGSLKDNISKDMLLIISRYGLVLLLQRLRGWISFNTMVHDLTGFTMLHISALYGTLAMVEYLLFNGADIACKSRDGFTAEEVAAMKGNRECMEYLEFYRLHESNDANKTSGSDLANVLAEGYKAQVEDFSTLLLPEEFGMGILSEPQESTMMKLLLKKKIEKLGISDNDSFRRFIEKWRVEPVSKNVIEEEDDKGRTRQVRVLIVPVLKTDYPGDASPPPLASECLQQGASVYVTSIGEGRQWTYVMTQLEEMILYQLTEEKKLVLLACKFLEAVLNPCWWFPREQSRRHGRTWRSYAVSLSGLADTRQLLTLFLEEVSETRDEQWEPSKFLERVLSVYRRATRK</sequence>
<feature type="repeat" description="ANK" evidence="3">
    <location>
        <begin position="542"/>
        <end position="574"/>
    </location>
</feature>
<gene>
    <name evidence="4" type="ORF">C7M84_024633</name>
</gene>
<dbReference type="InterPro" id="IPR036770">
    <property type="entry name" value="Ankyrin_rpt-contain_sf"/>
</dbReference>
<proteinExistence type="predicted"/>
<evidence type="ECO:0000313" key="4">
    <source>
        <dbReference type="EMBL" id="ROT82210.1"/>
    </source>
</evidence>
<keyword evidence="5" id="KW-1185">Reference proteome</keyword>
<comment type="caution">
    <text evidence="4">The sequence shown here is derived from an EMBL/GenBank/DDBJ whole genome shotgun (WGS) entry which is preliminary data.</text>
</comment>
<keyword evidence="2 3" id="KW-0040">ANK repeat</keyword>
<organism evidence="4 5">
    <name type="scientific">Penaeus vannamei</name>
    <name type="common">Whiteleg shrimp</name>
    <name type="synonym">Litopenaeus vannamei</name>
    <dbReference type="NCBI Taxonomy" id="6689"/>
    <lineage>
        <taxon>Eukaryota</taxon>
        <taxon>Metazoa</taxon>
        <taxon>Ecdysozoa</taxon>
        <taxon>Arthropoda</taxon>
        <taxon>Crustacea</taxon>
        <taxon>Multicrustacea</taxon>
        <taxon>Malacostraca</taxon>
        <taxon>Eumalacostraca</taxon>
        <taxon>Eucarida</taxon>
        <taxon>Decapoda</taxon>
        <taxon>Dendrobranchiata</taxon>
        <taxon>Penaeoidea</taxon>
        <taxon>Penaeidae</taxon>
        <taxon>Penaeus</taxon>
    </lineage>
</organism>
<feature type="non-terminal residue" evidence="4">
    <location>
        <position position="845"/>
    </location>
</feature>
<dbReference type="SMART" id="SM00248">
    <property type="entry name" value="ANK"/>
    <property type="match status" value="5"/>
</dbReference>
<keyword evidence="1" id="KW-0677">Repeat</keyword>
<evidence type="ECO:0000313" key="5">
    <source>
        <dbReference type="Proteomes" id="UP000283509"/>
    </source>
</evidence>
<accession>A0A3R7PTI2</accession>
<evidence type="ECO:0000256" key="2">
    <source>
        <dbReference type="ARBA" id="ARBA00023043"/>
    </source>
</evidence>
<dbReference type="Gene3D" id="1.25.40.20">
    <property type="entry name" value="Ankyrin repeat-containing domain"/>
    <property type="match status" value="3"/>
</dbReference>
<dbReference type="SUPFAM" id="SSF48403">
    <property type="entry name" value="Ankyrin repeat"/>
    <property type="match status" value="2"/>
</dbReference>
<dbReference type="AlphaFoldDB" id="A0A3R7PTI2"/>
<protein>
    <submittedName>
        <fullName evidence="4">Uncharacterized protein</fullName>
    </submittedName>
</protein>
<evidence type="ECO:0000256" key="1">
    <source>
        <dbReference type="ARBA" id="ARBA00022737"/>
    </source>
</evidence>
<dbReference type="PANTHER" id="PTHR24126">
    <property type="entry name" value="ANKYRIN REPEAT, PH AND SEC7 DOMAIN CONTAINING PROTEIN SECG-RELATED"/>
    <property type="match status" value="1"/>
</dbReference>
<dbReference type="InterPro" id="IPR002110">
    <property type="entry name" value="Ankyrin_rpt"/>
</dbReference>
<dbReference type="PANTHER" id="PTHR24126:SF14">
    <property type="entry name" value="ANK_REP_REGION DOMAIN-CONTAINING PROTEIN"/>
    <property type="match status" value="1"/>
</dbReference>
<reference evidence="4 5" key="2">
    <citation type="submission" date="2019-01" db="EMBL/GenBank/DDBJ databases">
        <title>The decoding of complex shrimp genome reveals the adaptation for benthos swimmer, frequently molting mechanism and breeding impact on genome.</title>
        <authorList>
            <person name="Sun Y."/>
            <person name="Gao Y."/>
            <person name="Yu Y."/>
        </authorList>
    </citation>
    <scope>NUCLEOTIDE SEQUENCE [LARGE SCALE GENOMIC DNA]</scope>
    <source>
        <tissue evidence="4">Muscle</tissue>
    </source>
</reference>
<dbReference type="Pfam" id="PF12796">
    <property type="entry name" value="Ank_2"/>
    <property type="match status" value="1"/>
</dbReference>
<dbReference type="STRING" id="6689.A0A3R7PTI2"/>